<dbReference type="HOGENOM" id="CLU_3323534_0_0_4"/>
<name>W0PFJ2_ADVMD</name>
<gene>
    <name evidence="1" type="ORF">MIM_c21990</name>
</gene>
<dbReference type="Proteomes" id="UP000019095">
    <property type="component" value="Chromosome"/>
</dbReference>
<reference evidence="1 2" key="1">
    <citation type="journal article" date="2014" name="Microbiology">
        <title>Unravelling the complete genome sequence of Advenella mimigardefordensis strain DPN7T and novel insights in the catabolism of the xenobiotic polythioester precursor 3,3'-dithiodipropionate.</title>
        <authorList>
            <person name="Wubbeler J.H."/>
            <person name="Hiessl S."/>
            <person name="Schuldes J."/>
            <person name="Thurmer A."/>
            <person name="Daniel R."/>
            <person name="Steinbuchel A."/>
        </authorList>
    </citation>
    <scope>NUCLEOTIDE SEQUENCE [LARGE SCALE GENOMIC DNA]</scope>
    <source>
        <strain evidence="2">DSM 17166 / LMG 22922 / DPN7</strain>
    </source>
</reference>
<protein>
    <submittedName>
        <fullName evidence="1">Uncharacterized protein</fullName>
    </submittedName>
</protein>
<dbReference type="KEGG" id="amim:MIM_c21990"/>
<organism evidence="1 2">
    <name type="scientific">Advenella mimigardefordensis (strain DSM 17166 / LMG 22922 / DPN7)</name>
    <dbReference type="NCBI Taxonomy" id="1247726"/>
    <lineage>
        <taxon>Bacteria</taxon>
        <taxon>Pseudomonadati</taxon>
        <taxon>Pseudomonadota</taxon>
        <taxon>Betaproteobacteria</taxon>
        <taxon>Burkholderiales</taxon>
        <taxon>Alcaligenaceae</taxon>
    </lineage>
</organism>
<evidence type="ECO:0000313" key="1">
    <source>
        <dbReference type="EMBL" id="AHG64277.1"/>
    </source>
</evidence>
<accession>W0PFJ2</accession>
<dbReference type="EMBL" id="CP003915">
    <property type="protein sequence ID" value="AHG64277.1"/>
    <property type="molecule type" value="Genomic_DNA"/>
</dbReference>
<keyword evidence="2" id="KW-1185">Reference proteome</keyword>
<dbReference type="STRING" id="1247726.MIM_c21990"/>
<proteinExistence type="predicted"/>
<evidence type="ECO:0000313" key="2">
    <source>
        <dbReference type="Proteomes" id="UP000019095"/>
    </source>
</evidence>
<sequence>MYRAFYIVRPAWAYSCGCESRRELVTTSEVKRNCVRVTERGKEA</sequence>
<dbReference type="AlphaFoldDB" id="W0PFJ2"/>